<keyword evidence="1 10" id="KW-1003">Cell membrane</keyword>
<dbReference type="NCBIfam" id="TIGR00023">
    <property type="entry name" value="glycerol-3-phosphate 1-O-acyltransferase PlsY"/>
    <property type="match status" value="1"/>
</dbReference>
<keyword evidence="5 10" id="KW-1133">Transmembrane helix</keyword>
<comment type="subunit">
    <text evidence="10">Probably interacts with PlsX.</text>
</comment>
<evidence type="ECO:0000256" key="10">
    <source>
        <dbReference type="HAMAP-Rule" id="MF_01043"/>
    </source>
</evidence>
<feature type="transmembrane region" description="Helical" evidence="10">
    <location>
        <begin position="110"/>
        <end position="132"/>
    </location>
</feature>
<keyword evidence="4 10" id="KW-0812">Transmembrane</keyword>
<protein>
    <recommendedName>
        <fullName evidence="10">Glycerol-3-phosphate acyltransferase</fullName>
    </recommendedName>
    <alternativeName>
        <fullName evidence="10">Acyl-PO4 G3P acyltransferase</fullName>
    </alternativeName>
    <alternativeName>
        <fullName evidence="10">Acyl-phosphate--glycerol-3-phosphate acyltransferase</fullName>
    </alternativeName>
    <alternativeName>
        <fullName evidence="10">G3P acyltransferase</fullName>
        <shortName evidence="10">GPAT</shortName>
        <ecNumber evidence="10">2.3.1.275</ecNumber>
    </alternativeName>
    <alternativeName>
        <fullName evidence="10">Lysophosphatidic acid synthase</fullName>
        <shortName evidence="10">LPA synthase</shortName>
    </alternativeName>
</protein>
<comment type="catalytic activity">
    <reaction evidence="10">
        <text>an acyl phosphate + sn-glycerol 3-phosphate = a 1-acyl-sn-glycero-3-phosphate + phosphate</text>
        <dbReference type="Rhea" id="RHEA:34075"/>
        <dbReference type="ChEBI" id="CHEBI:43474"/>
        <dbReference type="ChEBI" id="CHEBI:57597"/>
        <dbReference type="ChEBI" id="CHEBI:57970"/>
        <dbReference type="ChEBI" id="CHEBI:59918"/>
        <dbReference type="EC" id="2.3.1.275"/>
    </reaction>
</comment>
<evidence type="ECO:0000256" key="8">
    <source>
        <dbReference type="ARBA" id="ARBA00023209"/>
    </source>
</evidence>
<accession>A0ABP9X2M6</accession>
<comment type="pathway">
    <text evidence="10">Lipid metabolism; phospholipid metabolism.</text>
</comment>
<evidence type="ECO:0000256" key="2">
    <source>
        <dbReference type="ARBA" id="ARBA00022516"/>
    </source>
</evidence>
<evidence type="ECO:0000256" key="4">
    <source>
        <dbReference type="ARBA" id="ARBA00022692"/>
    </source>
</evidence>
<comment type="function">
    <text evidence="10">Catalyzes the transfer of an acyl group from acyl-phosphate (acyl-PO(4)) to glycerol-3-phosphate (G3P) to form lysophosphatidic acid (LPA). This enzyme utilizes acyl-phosphate as fatty acyl donor, but not acyl-CoA or acyl-ACP.</text>
</comment>
<keyword evidence="3 10" id="KW-0808">Transferase</keyword>
<evidence type="ECO:0000256" key="7">
    <source>
        <dbReference type="ARBA" id="ARBA00023136"/>
    </source>
</evidence>
<dbReference type="EC" id="2.3.1.275" evidence="10"/>
<dbReference type="PANTHER" id="PTHR30309">
    <property type="entry name" value="INNER MEMBRANE PROTEIN YGIH"/>
    <property type="match status" value="1"/>
</dbReference>
<feature type="transmembrane region" description="Helical" evidence="10">
    <location>
        <begin position="138"/>
        <end position="158"/>
    </location>
</feature>
<gene>
    <name evidence="11" type="primary">plsY_2</name>
    <name evidence="10" type="synonym">plsY</name>
    <name evidence="11" type="ORF">Hgul01_03391</name>
</gene>
<keyword evidence="9 10" id="KW-1208">Phospholipid metabolism</keyword>
<feature type="transmembrane region" description="Helical" evidence="10">
    <location>
        <begin position="165"/>
        <end position="182"/>
    </location>
</feature>
<feature type="transmembrane region" description="Helical" evidence="10">
    <location>
        <begin position="79"/>
        <end position="98"/>
    </location>
</feature>
<evidence type="ECO:0000256" key="9">
    <source>
        <dbReference type="ARBA" id="ARBA00023264"/>
    </source>
</evidence>
<feature type="transmembrane region" description="Helical" evidence="10">
    <location>
        <begin position="52"/>
        <end position="73"/>
    </location>
</feature>
<comment type="caution">
    <text evidence="11">The sequence shown here is derived from an EMBL/GenBank/DDBJ whole genome shotgun (WGS) entry which is preliminary data.</text>
</comment>
<keyword evidence="6 10" id="KW-0443">Lipid metabolism</keyword>
<keyword evidence="2 10" id="KW-0444">Lipid biosynthesis</keyword>
<evidence type="ECO:0000256" key="3">
    <source>
        <dbReference type="ARBA" id="ARBA00022679"/>
    </source>
</evidence>
<evidence type="ECO:0000313" key="11">
    <source>
        <dbReference type="EMBL" id="GAA5529579.1"/>
    </source>
</evidence>
<keyword evidence="8 10" id="KW-0594">Phospholipid biosynthesis</keyword>
<proteinExistence type="inferred from homology"/>
<dbReference type="InterPro" id="IPR003811">
    <property type="entry name" value="G3P_acylTferase_PlsY"/>
</dbReference>
<feature type="transmembrane region" description="Helical" evidence="10">
    <location>
        <begin position="6"/>
        <end position="31"/>
    </location>
</feature>
<sequence>MYYLLIAVISYLLGSIPFGLLIGRMVGGIDVRSYGSKRTGATNVLRTMGPRYGGLVFVLDALKGIAAIWAARWLMPDNAWAMVLAATIAVVGHIYPIFAGFHGGRGVATGLGGVLGIFPWGFLAAALVWWAVVLLTRYVSLASILASIAAAITAGVFFMLDQSHIAIVTYCGLIALAVVVSHRDNITRLRNGTESKFGQRVSVE</sequence>
<dbReference type="GO" id="GO:0016746">
    <property type="term" value="F:acyltransferase activity"/>
    <property type="evidence" value="ECO:0007669"/>
    <property type="project" value="UniProtKB-KW"/>
</dbReference>
<evidence type="ECO:0000313" key="12">
    <source>
        <dbReference type="Proteomes" id="UP001428290"/>
    </source>
</evidence>
<dbReference type="Pfam" id="PF02660">
    <property type="entry name" value="G3P_acyltransf"/>
    <property type="match status" value="1"/>
</dbReference>
<name>A0ABP9X2M6_9CHLR</name>
<evidence type="ECO:0000256" key="1">
    <source>
        <dbReference type="ARBA" id="ARBA00022475"/>
    </source>
</evidence>
<dbReference type="PANTHER" id="PTHR30309:SF0">
    <property type="entry name" value="GLYCEROL-3-PHOSPHATE ACYLTRANSFERASE-RELATED"/>
    <property type="match status" value="1"/>
</dbReference>
<comment type="subcellular location">
    <subcellularLocation>
        <location evidence="10">Cell membrane</location>
        <topology evidence="10">Multi-pass membrane protein</topology>
    </subcellularLocation>
</comment>
<dbReference type="SMART" id="SM01207">
    <property type="entry name" value="G3P_acyltransf"/>
    <property type="match status" value="1"/>
</dbReference>
<keyword evidence="12" id="KW-1185">Reference proteome</keyword>
<organism evidence="11 12">
    <name type="scientific">Herpetosiphon gulosus</name>
    <dbReference type="NCBI Taxonomy" id="1973496"/>
    <lineage>
        <taxon>Bacteria</taxon>
        <taxon>Bacillati</taxon>
        <taxon>Chloroflexota</taxon>
        <taxon>Chloroflexia</taxon>
        <taxon>Herpetosiphonales</taxon>
        <taxon>Herpetosiphonaceae</taxon>
        <taxon>Herpetosiphon</taxon>
    </lineage>
</organism>
<dbReference type="Proteomes" id="UP001428290">
    <property type="component" value="Unassembled WGS sequence"/>
</dbReference>
<comment type="similarity">
    <text evidence="10">Belongs to the PlsY family.</text>
</comment>
<keyword evidence="11" id="KW-0012">Acyltransferase</keyword>
<dbReference type="RefSeq" id="WP_345723188.1">
    <property type="nucleotide sequence ID" value="NZ_BAABRU010000012.1"/>
</dbReference>
<evidence type="ECO:0000256" key="5">
    <source>
        <dbReference type="ARBA" id="ARBA00022989"/>
    </source>
</evidence>
<dbReference type="HAMAP" id="MF_01043">
    <property type="entry name" value="PlsY"/>
    <property type="match status" value="1"/>
</dbReference>
<reference evidence="11 12" key="1">
    <citation type="submission" date="2024-02" db="EMBL/GenBank/DDBJ databases">
        <title>Herpetosiphon gulosus NBRC 112829.</title>
        <authorList>
            <person name="Ichikawa N."/>
            <person name="Katano-Makiyama Y."/>
            <person name="Hidaka K."/>
        </authorList>
    </citation>
    <scope>NUCLEOTIDE SEQUENCE [LARGE SCALE GENOMIC DNA]</scope>
    <source>
        <strain evidence="11 12">NBRC 112829</strain>
    </source>
</reference>
<evidence type="ECO:0000256" key="6">
    <source>
        <dbReference type="ARBA" id="ARBA00023098"/>
    </source>
</evidence>
<dbReference type="EMBL" id="BAABRU010000012">
    <property type="protein sequence ID" value="GAA5529579.1"/>
    <property type="molecule type" value="Genomic_DNA"/>
</dbReference>
<keyword evidence="7 10" id="KW-0472">Membrane</keyword>